<evidence type="ECO:0000313" key="13">
    <source>
        <dbReference type="EMBL" id="PWW49007.1"/>
    </source>
</evidence>
<evidence type="ECO:0000256" key="10">
    <source>
        <dbReference type="ARBA" id="ARBA00035120"/>
    </source>
</evidence>
<dbReference type="OrthoDB" id="9806299at2"/>
<dbReference type="Proteomes" id="UP000246483">
    <property type="component" value="Unassembled WGS sequence"/>
</dbReference>
<keyword evidence="12" id="KW-0479">Metal-binding</keyword>
<feature type="transmembrane region" description="Helical" evidence="12">
    <location>
        <begin position="97"/>
        <end position="117"/>
    </location>
</feature>
<keyword evidence="6 12" id="KW-0915">Sodium</keyword>
<keyword evidence="14" id="KW-1185">Reference proteome</keyword>
<comment type="subcellular location">
    <subcellularLocation>
        <location evidence="1 12">Cell membrane</location>
        <topology evidence="1 12">Multi-pass membrane protein</topology>
    </subcellularLocation>
</comment>
<evidence type="ECO:0000256" key="7">
    <source>
        <dbReference type="ARBA" id="ARBA00023065"/>
    </source>
</evidence>
<dbReference type="AlphaFoldDB" id="A0A317RGW3"/>
<keyword evidence="5 12" id="KW-1133">Transmembrane helix</keyword>
<keyword evidence="7 12" id="KW-0406">Ion transport</keyword>
<organism evidence="13 14">
    <name type="scientific">Melaminivora alkalimesophila</name>
    <dbReference type="NCBI Taxonomy" id="1165852"/>
    <lineage>
        <taxon>Bacteria</taxon>
        <taxon>Pseudomonadati</taxon>
        <taxon>Pseudomonadota</taxon>
        <taxon>Betaproteobacteria</taxon>
        <taxon>Burkholderiales</taxon>
        <taxon>Comamonadaceae</taxon>
        <taxon>Melaminivora</taxon>
    </lineage>
</organism>
<keyword evidence="8 12" id="KW-0472">Membrane</keyword>
<dbReference type="Pfam" id="PF02537">
    <property type="entry name" value="CRCB"/>
    <property type="match status" value="1"/>
</dbReference>
<comment type="catalytic activity">
    <reaction evidence="11">
        <text>fluoride(in) = fluoride(out)</text>
        <dbReference type="Rhea" id="RHEA:76159"/>
        <dbReference type="ChEBI" id="CHEBI:17051"/>
    </reaction>
    <physiologicalReaction direction="left-to-right" evidence="11">
        <dbReference type="Rhea" id="RHEA:76160"/>
    </physiologicalReaction>
</comment>
<proteinExistence type="inferred from homology"/>
<dbReference type="GO" id="GO:0046872">
    <property type="term" value="F:metal ion binding"/>
    <property type="evidence" value="ECO:0007669"/>
    <property type="project" value="UniProtKB-KW"/>
</dbReference>
<keyword evidence="3" id="KW-0997">Cell inner membrane</keyword>
<evidence type="ECO:0000256" key="6">
    <source>
        <dbReference type="ARBA" id="ARBA00023053"/>
    </source>
</evidence>
<evidence type="ECO:0000256" key="3">
    <source>
        <dbReference type="ARBA" id="ARBA00022519"/>
    </source>
</evidence>
<evidence type="ECO:0000256" key="9">
    <source>
        <dbReference type="ARBA" id="ARBA00023303"/>
    </source>
</evidence>
<comment type="function">
    <text evidence="12">Fluoride-specific ion channel. Important for reducing fluoride concentration in the cell, thus reducing its toxicity.</text>
</comment>
<evidence type="ECO:0000256" key="1">
    <source>
        <dbReference type="ARBA" id="ARBA00004651"/>
    </source>
</evidence>
<keyword evidence="9 12" id="KW-0407">Ion channel</keyword>
<gene>
    <name evidence="12" type="primary">fluC</name>
    <name evidence="12" type="synonym">crcB</name>
    <name evidence="13" type="ORF">DFR36_101525</name>
</gene>
<protein>
    <recommendedName>
        <fullName evidence="12">Fluoride-specific ion channel FluC</fullName>
    </recommendedName>
</protein>
<evidence type="ECO:0000256" key="11">
    <source>
        <dbReference type="ARBA" id="ARBA00035585"/>
    </source>
</evidence>
<dbReference type="EMBL" id="QGUB01000001">
    <property type="protein sequence ID" value="PWW49007.1"/>
    <property type="molecule type" value="Genomic_DNA"/>
</dbReference>
<dbReference type="RefSeq" id="WP_019373671.1">
    <property type="nucleotide sequence ID" value="NZ_ALEE01000341.1"/>
</dbReference>
<name>A0A317RGW3_9BURK</name>
<feature type="transmembrane region" description="Helical" evidence="12">
    <location>
        <begin position="33"/>
        <end position="54"/>
    </location>
</feature>
<evidence type="ECO:0000256" key="4">
    <source>
        <dbReference type="ARBA" id="ARBA00022692"/>
    </source>
</evidence>
<evidence type="ECO:0000313" key="14">
    <source>
        <dbReference type="Proteomes" id="UP000246483"/>
    </source>
</evidence>
<feature type="binding site" evidence="12">
    <location>
        <position position="74"/>
    </location>
    <ligand>
        <name>Na(+)</name>
        <dbReference type="ChEBI" id="CHEBI:29101"/>
        <note>structural</note>
    </ligand>
</feature>
<dbReference type="HAMAP" id="MF_00454">
    <property type="entry name" value="FluC"/>
    <property type="match status" value="1"/>
</dbReference>
<evidence type="ECO:0000256" key="5">
    <source>
        <dbReference type="ARBA" id="ARBA00022989"/>
    </source>
</evidence>
<keyword evidence="2 12" id="KW-1003">Cell membrane</keyword>
<keyword evidence="12" id="KW-0813">Transport</keyword>
<dbReference type="GO" id="GO:0140114">
    <property type="term" value="P:cellular detoxification of fluoride"/>
    <property type="evidence" value="ECO:0007669"/>
    <property type="project" value="UniProtKB-UniRule"/>
</dbReference>
<dbReference type="GO" id="GO:0062054">
    <property type="term" value="F:fluoride channel activity"/>
    <property type="evidence" value="ECO:0007669"/>
    <property type="project" value="UniProtKB-UniRule"/>
</dbReference>
<reference evidence="13 14" key="1">
    <citation type="submission" date="2018-05" db="EMBL/GenBank/DDBJ databases">
        <title>Genomic Encyclopedia of Type Strains, Phase IV (KMG-IV): sequencing the most valuable type-strain genomes for metagenomic binning, comparative biology and taxonomic classification.</title>
        <authorList>
            <person name="Goeker M."/>
        </authorList>
    </citation>
    <scope>NUCLEOTIDE SEQUENCE [LARGE SCALE GENOMIC DNA]</scope>
    <source>
        <strain evidence="13 14">DSM 26006</strain>
    </source>
</reference>
<sequence length="135" mass="13532">MLHALAICLGACAGALARWRLGLWLNAPGAALPWGTLVANVGGGWLIGLFLAAAQAMPQLDPAWRALVVTGFLGALTTFSAFSAEVLALLLQGRVGAALLLALLHLAGSVLAAWAGLAGGGWLWSALGPESGPAA</sequence>
<dbReference type="InterPro" id="IPR003691">
    <property type="entry name" value="FluC"/>
</dbReference>
<dbReference type="NCBIfam" id="NF010792">
    <property type="entry name" value="PRK14196.1"/>
    <property type="match status" value="1"/>
</dbReference>
<evidence type="ECO:0000256" key="12">
    <source>
        <dbReference type="HAMAP-Rule" id="MF_00454"/>
    </source>
</evidence>
<dbReference type="NCBIfam" id="TIGR00494">
    <property type="entry name" value="crcB"/>
    <property type="match status" value="1"/>
</dbReference>
<comment type="caution">
    <text evidence="13">The sequence shown here is derived from an EMBL/GenBank/DDBJ whole genome shotgun (WGS) entry which is preliminary data.</text>
</comment>
<keyword evidence="4 12" id="KW-0812">Transmembrane</keyword>
<feature type="transmembrane region" description="Helical" evidence="12">
    <location>
        <begin position="66"/>
        <end position="91"/>
    </location>
</feature>
<evidence type="ECO:0000256" key="2">
    <source>
        <dbReference type="ARBA" id="ARBA00022475"/>
    </source>
</evidence>
<accession>A0A317RGW3</accession>
<comment type="similarity">
    <text evidence="10 12">Belongs to the fluoride channel Fluc/FEX (TC 1.A.43) family.</text>
</comment>
<evidence type="ECO:0000256" key="8">
    <source>
        <dbReference type="ARBA" id="ARBA00023136"/>
    </source>
</evidence>
<dbReference type="PANTHER" id="PTHR28259">
    <property type="entry name" value="FLUORIDE EXPORT PROTEIN 1-RELATED"/>
    <property type="match status" value="1"/>
</dbReference>
<dbReference type="PANTHER" id="PTHR28259:SF1">
    <property type="entry name" value="FLUORIDE EXPORT PROTEIN 1-RELATED"/>
    <property type="match status" value="1"/>
</dbReference>
<feature type="binding site" evidence="12">
    <location>
        <position position="77"/>
    </location>
    <ligand>
        <name>Na(+)</name>
        <dbReference type="ChEBI" id="CHEBI:29101"/>
        <note>structural</note>
    </ligand>
</feature>
<comment type="activity regulation">
    <text evidence="12">Na(+) is not transported, but it plays an essential structural role and its presence is essential for fluoride channel function.</text>
</comment>
<dbReference type="GO" id="GO:0005886">
    <property type="term" value="C:plasma membrane"/>
    <property type="evidence" value="ECO:0007669"/>
    <property type="project" value="UniProtKB-SubCell"/>
</dbReference>